<feature type="compositionally biased region" description="Basic and acidic residues" evidence="1">
    <location>
        <begin position="336"/>
        <end position="345"/>
    </location>
</feature>
<accession>G9N960</accession>
<evidence type="ECO:0000313" key="3">
    <source>
        <dbReference type="Proteomes" id="UP000007115"/>
    </source>
</evidence>
<organism evidence="2 3">
    <name type="scientific">Hypocrea virens (strain Gv29-8 / FGSC 10586)</name>
    <name type="common">Gliocladium virens</name>
    <name type="synonym">Trichoderma virens</name>
    <dbReference type="NCBI Taxonomy" id="413071"/>
    <lineage>
        <taxon>Eukaryota</taxon>
        <taxon>Fungi</taxon>
        <taxon>Dikarya</taxon>
        <taxon>Ascomycota</taxon>
        <taxon>Pezizomycotina</taxon>
        <taxon>Sordariomycetes</taxon>
        <taxon>Hypocreomycetidae</taxon>
        <taxon>Hypocreales</taxon>
        <taxon>Hypocreaceae</taxon>
        <taxon>Trichoderma</taxon>
    </lineage>
</organism>
<reference evidence="2 3" key="1">
    <citation type="journal article" date="2011" name="Genome Biol.">
        <title>Comparative genome sequence analysis underscores mycoparasitism as the ancestral life style of Trichoderma.</title>
        <authorList>
            <person name="Kubicek C.P."/>
            <person name="Herrera-Estrella A."/>
            <person name="Seidl-Seiboth V."/>
            <person name="Martinez D.A."/>
            <person name="Druzhinina I.S."/>
            <person name="Thon M."/>
            <person name="Zeilinger S."/>
            <person name="Casas-Flores S."/>
            <person name="Horwitz B.A."/>
            <person name="Mukherjee P.K."/>
            <person name="Mukherjee M."/>
            <person name="Kredics L."/>
            <person name="Alcaraz L.D."/>
            <person name="Aerts A."/>
            <person name="Antal Z."/>
            <person name="Atanasova L."/>
            <person name="Cervantes-Badillo M.G."/>
            <person name="Challacombe J."/>
            <person name="Chertkov O."/>
            <person name="McCluskey K."/>
            <person name="Coulpier F."/>
            <person name="Deshpande N."/>
            <person name="von Doehren H."/>
            <person name="Ebbole D.J."/>
            <person name="Esquivel-Naranjo E.U."/>
            <person name="Fekete E."/>
            <person name="Flipphi M."/>
            <person name="Glaser F."/>
            <person name="Gomez-Rodriguez E.Y."/>
            <person name="Gruber S."/>
            <person name="Han C."/>
            <person name="Henrissat B."/>
            <person name="Hermosa R."/>
            <person name="Hernandez-Onate M."/>
            <person name="Karaffa L."/>
            <person name="Kosti I."/>
            <person name="Le Crom S."/>
            <person name="Lindquist E."/>
            <person name="Lucas S."/>
            <person name="Luebeck M."/>
            <person name="Luebeck P.S."/>
            <person name="Margeot A."/>
            <person name="Metz B."/>
            <person name="Misra M."/>
            <person name="Nevalainen H."/>
            <person name="Omann M."/>
            <person name="Packer N."/>
            <person name="Perrone G."/>
            <person name="Uresti-Rivera E.E."/>
            <person name="Salamov A."/>
            <person name="Schmoll M."/>
            <person name="Seiboth B."/>
            <person name="Shapiro H."/>
            <person name="Sukno S."/>
            <person name="Tamayo-Ramos J.A."/>
            <person name="Tisch D."/>
            <person name="Wiest A."/>
            <person name="Wilkinson H.H."/>
            <person name="Zhang M."/>
            <person name="Coutinho P.M."/>
            <person name="Kenerley C.M."/>
            <person name="Monte E."/>
            <person name="Baker S.E."/>
            <person name="Grigoriev I.V."/>
        </authorList>
    </citation>
    <scope>NUCLEOTIDE SEQUENCE [LARGE SCALE GENOMIC DNA]</scope>
    <source>
        <strain evidence="3">Gv29-8 / FGSC 10586</strain>
    </source>
</reference>
<dbReference type="Proteomes" id="UP000007115">
    <property type="component" value="Unassembled WGS sequence"/>
</dbReference>
<proteinExistence type="predicted"/>
<gene>
    <name evidence="2" type="ORF">TRIVIDRAFT_206095</name>
</gene>
<evidence type="ECO:0008006" key="4">
    <source>
        <dbReference type="Google" id="ProtNLM"/>
    </source>
</evidence>
<evidence type="ECO:0000256" key="1">
    <source>
        <dbReference type="SAM" id="MobiDB-lite"/>
    </source>
</evidence>
<dbReference type="InterPro" id="IPR036047">
    <property type="entry name" value="F-box-like_dom_sf"/>
</dbReference>
<dbReference type="EMBL" id="ABDF02000090">
    <property type="protein sequence ID" value="EHK16481.1"/>
    <property type="molecule type" value="Genomic_DNA"/>
</dbReference>
<dbReference type="HOGENOM" id="CLU_057724_0_0_1"/>
<evidence type="ECO:0000313" key="2">
    <source>
        <dbReference type="EMBL" id="EHK16481.1"/>
    </source>
</evidence>
<sequence>MGQFLSCILGQSPLPPLLKLPVEIILLIAYQLSSSPESLVALSLTCKTLSFLCNRDAVNLGDESRRHLLLLLEKDLGNKFFYCHVCRQLHHFSQQWDNLNPWDYKCYDYQILNTFRPSYSSLYRLSYIQARLIMNRHFYGSPKGLPLESIPHSAVAANEDGRPPWQQTISARIVGDELFLCITHSLTGRAATLRNVIDKGQSGICQHLAWGRFRRMPELMKPEGDGSNELSPFQACHEVPGYCTMCLTDYVITVERTEDHERIRSGTEVGANGTVTLKPLINGWSITLIAYHQVGQCRDPEDWKWTRLKETPRITLFPHEEHTQHRDMALHPPGAIKEKWQTGET</sequence>
<dbReference type="AlphaFoldDB" id="G9N960"/>
<name>G9N960_HYPVG</name>
<dbReference type="SUPFAM" id="SSF81383">
    <property type="entry name" value="F-box domain"/>
    <property type="match status" value="1"/>
</dbReference>
<keyword evidence="3" id="KW-1185">Reference proteome</keyword>
<dbReference type="RefSeq" id="XP_013950689.1">
    <property type="nucleotide sequence ID" value="XM_014095214.1"/>
</dbReference>
<protein>
    <recommendedName>
        <fullName evidence="4">F-box domain-containing protein</fullName>
    </recommendedName>
</protein>
<feature type="region of interest" description="Disordered" evidence="1">
    <location>
        <begin position="321"/>
        <end position="345"/>
    </location>
</feature>
<comment type="caution">
    <text evidence="2">The sequence shown here is derived from an EMBL/GenBank/DDBJ whole genome shotgun (WGS) entry which is preliminary data.</text>
</comment>
<dbReference type="STRING" id="413071.G9N960"/>
<dbReference type="eggNOG" id="ENOG502REK3">
    <property type="taxonomic scope" value="Eukaryota"/>
</dbReference>
<dbReference type="GeneID" id="25790364"/>
<dbReference type="VEuPathDB" id="FungiDB:TRIVIDRAFT_206095"/>
<dbReference type="InParanoid" id="G9N960"/>
<dbReference type="OrthoDB" id="3766406at2759"/>
<dbReference type="OMA" id="DPEDWKW"/>